<reference evidence="1" key="1">
    <citation type="submission" date="2020-04" db="EMBL/GenBank/DDBJ databases">
        <authorList>
            <person name="Chiriac C."/>
            <person name="Salcher M."/>
            <person name="Ghai R."/>
            <person name="Kavagutti S V."/>
        </authorList>
    </citation>
    <scope>NUCLEOTIDE SEQUENCE</scope>
</reference>
<name>A0A6J5P445_9CAUD</name>
<evidence type="ECO:0000313" key="1">
    <source>
        <dbReference type="EMBL" id="CAB4162254.1"/>
    </source>
</evidence>
<organism evidence="1">
    <name type="scientific">uncultured Caudovirales phage</name>
    <dbReference type="NCBI Taxonomy" id="2100421"/>
    <lineage>
        <taxon>Viruses</taxon>
        <taxon>Duplodnaviria</taxon>
        <taxon>Heunggongvirae</taxon>
        <taxon>Uroviricota</taxon>
        <taxon>Caudoviricetes</taxon>
        <taxon>Peduoviridae</taxon>
        <taxon>Maltschvirus</taxon>
        <taxon>Maltschvirus maltsch</taxon>
    </lineage>
</organism>
<accession>A0A6J5P445</accession>
<protein>
    <submittedName>
        <fullName evidence="1">Uncharacterized protein</fullName>
    </submittedName>
</protein>
<gene>
    <name evidence="1" type="ORF">UFOVP786_35</name>
</gene>
<sequence>MLTPDQVQTIVARYDESATKVAADLGLTTYQVRNTWHWAKKAGMITKSKAPKPLTPVELQRIETYHKAGLSVGTIAKMLDRPIGTVGCAISKMQEKGVLKRRYSV</sequence>
<proteinExistence type="predicted"/>
<dbReference type="EMBL" id="LR796727">
    <property type="protein sequence ID" value="CAB4162254.1"/>
    <property type="molecule type" value="Genomic_DNA"/>
</dbReference>